<keyword evidence="13" id="KW-0443">Lipid metabolism</keyword>
<dbReference type="InterPro" id="IPR001709">
    <property type="entry name" value="Flavoprot_Pyr_Nucl_cyt_Rdtase"/>
</dbReference>
<name>A0AAV3AXV0_PYXAD</name>
<dbReference type="GO" id="GO:0016126">
    <property type="term" value="P:sterol biosynthetic process"/>
    <property type="evidence" value="ECO:0007669"/>
    <property type="project" value="UniProtKB-KW"/>
</dbReference>
<dbReference type="GO" id="GO:0005739">
    <property type="term" value="C:mitochondrion"/>
    <property type="evidence" value="ECO:0007669"/>
    <property type="project" value="TreeGrafter"/>
</dbReference>
<evidence type="ECO:0000256" key="17">
    <source>
        <dbReference type="ARBA" id="ARBA00056532"/>
    </source>
</evidence>
<evidence type="ECO:0000256" key="11">
    <source>
        <dbReference type="ARBA" id="ARBA00023011"/>
    </source>
</evidence>
<feature type="binding site" evidence="18">
    <location>
        <position position="83"/>
    </location>
    <ligand>
        <name>FAD</name>
        <dbReference type="ChEBI" id="CHEBI:57692"/>
    </ligand>
</feature>
<comment type="catalytic activity">
    <reaction evidence="16 19">
        <text>2 Fe(III)-[cytochrome b5] + NADH = 2 Fe(II)-[cytochrome b5] + NAD(+) + H(+)</text>
        <dbReference type="Rhea" id="RHEA:46680"/>
        <dbReference type="Rhea" id="RHEA-COMP:10438"/>
        <dbReference type="Rhea" id="RHEA-COMP:10439"/>
        <dbReference type="ChEBI" id="CHEBI:15378"/>
        <dbReference type="ChEBI" id="CHEBI:29033"/>
        <dbReference type="ChEBI" id="CHEBI:29034"/>
        <dbReference type="ChEBI" id="CHEBI:57540"/>
        <dbReference type="ChEBI" id="CHEBI:57945"/>
        <dbReference type="EC" id="1.6.2.2"/>
    </reaction>
</comment>
<evidence type="ECO:0000256" key="6">
    <source>
        <dbReference type="ARBA" id="ARBA00022692"/>
    </source>
</evidence>
<keyword evidence="11" id="KW-0756">Sterol biosynthesis</keyword>
<feature type="binding site" evidence="18">
    <location>
        <position position="99"/>
    </location>
    <ligand>
        <name>FAD</name>
        <dbReference type="ChEBI" id="CHEBI:57692"/>
    </ligand>
</feature>
<gene>
    <name evidence="21" type="ORF">GDO54_001437</name>
</gene>
<keyword evidence="7 18" id="KW-0274">FAD</keyword>
<feature type="binding site" evidence="18">
    <location>
        <position position="102"/>
    </location>
    <ligand>
        <name>FAD</name>
        <dbReference type="ChEBI" id="CHEBI:57692"/>
    </ligand>
</feature>
<dbReference type="InterPro" id="IPR039261">
    <property type="entry name" value="FNR_nucleotide-bd"/>
</dbReference>
<dbReference type="FunFam" id="3.40.50.80:FF:000005">
    <property type="entry name" value="NADH-cytochrome b5 reductase"/>
    <property type="match status" value="1"/>
</dbReference>
<comment type="similarity">
    <text evidence="3 19">Belongs to the flavoprotein pyridine nucleotide cytochrome reductase family.</text>
</comment>
<keyword evidence="10 19" id="KW-0560">Oxidoreductase</keyword>
<dbReference type="Proteomes" id="UP001181693">
    <property type="component" value="Unassembled WGS sequence"/>
</dbReference>
<dbReference type="EC" id="1.6.2.2" evidence="19"/>
<dbReference type="PRINTS" id="PR00371">
    <property type="entry name" value="FPNCR"/>
</dbReference>
<keyword evidence="12 19" id="KW-0520">NAD</keyword>
<dbReference type="GO" id="GO:0016020">
    <property type="term" value="C:membrane"/>
    <property type="evidence" value="ECO:0007669"/>
    <property type="project" value="UniProtKB-SubCell"/>
</dbReference>
<evidence type="ECO:0000256" key="15">
    <source>
        <dbReference type="ARBA" id="ARBA00023221"/>
    </source>
</evidence>
<evidence type="ECO:0000256" key="13">
    <source>
        <dbReference type="ARBA" id="ARBA00023098"/>
    </source>
</evidence>
<dbReference type="GO" id="GO:0090524">
    <property type="term" value="F:cytochrome-b5 reductase activity, acting on NADH"/>
    <property type="evidence" value="ECO:0007669"/>
    <property type="project" value="UniProtKB-EC"/>
</dbReference>
<comment type="cofactor">
    <cofactor evidence="1 18 19">
        <name>FAD</name>
        <dbReference type="ChEBI" id="CHEBI:57692"/>
    </cofactor>
</comment>
<evidence type="ECO:0000313" key="22">
    <source>
        <dbReference type="Proteomes" id="UP001181693"/>
    </source>
</evidence>
<dbReference type="SUPFAM" id="SSF52343">
    <property type="entry name" value="Ferredoxin reductase-like, C-terminal NADP-linked domain"/>
    <property type="match status" value="1"/>
</dbReference>
<dbReference type="PANTHER" id="PTHR19370">
    <property type="entry name" value="NADH-CYTOCHROME B5 REDUCTASE"/>
    <property type="match status" value="1"/>
</dbReference>
<evidence type="ECO:0000256" key="2">
    <source>
        <dbReference type="ARBA" id="ARBA00004167"/>
    </source>
</evidence>
<feature type="binding site" evidence="18">
    <location>
        <position position="82"/>
    </location>
    <ligand>
        <name>FAD</name>
        <dbReference type="ChEBI" id="CHEBI:57692"/>
    </ligand>
</feature>
<evidence type="ECO:0000256" key="3">
    <source>
        <dbReference type="ARBA" id="ARBA00006105"/>
    </source>
</evidence>
<dbReference type="Gene3D" id="2.40.30.10">
    <property type="entry name" value="Translation factors"/>
    <property type="match status" value="1"/>
</dbReference>
<evidence type="ECO:0000256" key="16">
    <source>
        <dbReference type="ARBA" id="ARBA00047682"/>
    </source>
</evidence>
<dbReference type="InterPro" id="IPR008333">
    <property type="entry name" value="Cbr1-like_FAD-bd_dom"/>
</dbReference>
<evidence type="ECO:0000256" key="4">
    <source>
        <dbReference type="ARBA" id="ARBA00022516"/>
    </source>
</evidence>
<reference evidence="21" key="1">
    <citation type="thesis" date="2020" institute="ProQuest LLC" country="789 East Eisenhower Parkway, Ann Arbor, MI, USA">
        <title>Comparative Genomics and Chromosome Evolution.</title>
        <authorList>
            <person name="Mudd A.B."/>
        </authorList>
    </citation>
    <scope>NUCLEOTIDE SEQUENCE</scope>
    <source>
        <strain evidence="21">1538</strain>
        <tissue evidence="21">Blood</tissue>
    </source>
</reference>
<keyword evidence="22" id="KW-1185">Reference proteome</keyword>
<evidence type="ECO:0000256" key="8">
    <source>
        <dbReference type="ARBA" id="ARBA00022955"/>
    </source>
</evidence>
<evidence type="ECO:0000256" key="1">
    <source>
        <dbReference type="ARBA" id="ARBA00001974"/>
    </source>
</evidence>
<dbReference type="InterPro" id="IPR017938">
    <property type="entry name" value="Riboflavin_synthase-like_b-brl"/>
</dbReference>
<keyword evidence="5 18" id="KW-0285">Flavoprotein</keyword>
<evidence type="ECO:0000256" key="10">
    <source>
        <dbReference type="ARBA" id="ARBA00023002"/>
    </source>
</evidence>
<evidence type="ECO:0000256" key="18">
    <source>
        <dbReference type="PIRSR" id="PIRSR601834-1"/>
    </source>
</evidence>
<evidence type="ECO:0000256" key="12">
    <source>
        <dbReference type="ARBA" id="ARBA00023027"/>
    </source>
</evidence>
<evidence type="ECO:0000256" key="5">
    <source>
        <dbReference type="ARBA" id="ARBA00022630"/>
    </source>
</evidence>
<dbReference type="PANTHER" id="PTHR19370:SF74">
    <property type="entry name" value="NADH-CYTOCHROME B5 REDUCTASE 1"/>
    <property type="match status" value="1"/>
</dbReference>
<dbReference type="Pfam" id="PF00175">
    <property type="entry name" value="NAD_binding_1"/>
    <property type="match status" value="1"/>
</dbReference>
<keyword evidence="6" id="KW-0812">Transmembrane</keyword>
<dbReference type="PROSITE" id="PS51384">
    <property type="entry name" value="FAD_FR"/>
    <property type="match status" value="1"/>
</dbReference>
<keyword evidence="8" id="KW-0752">Steroid biosynthesis</keyword>
<dbReference type="InterPro" id="IPR001433">
    <property type="entry name" value="OxRdtase_FAD/NAD-bd"/>
</dbReference>
<comment type="caution">
    <text evidence="21">The sequence shown here is derived from an EMBL/GenBank/DDBJ whole genome shotgun (WGS) entry which is preliminary data.</text>
</comment>
<evidence type="ECO:0000256" key="7">
    <source>
        <dbReference type="ARBA" id="ARBA00022827"/>
    </source>
</evidence>
<keyword evidence="9" id="KW-0472">Membrane</keyword>
<proteinExistence type="inferred from homology"/>
<keyword evidence="14" id="KW-1207">Sterol metabolism</keyword>
<accession>A0AAV3AXV0</accession>
<evidence type="ECO:0000256" key="9">
    <source>
        <dbReference type="ARBA" id="ARBA00022989"/>
    </source>
</evidence>
<feature type="domain" description="FAD-binding FR-type" evidence="20">
    <location>
        <begin position="29"/>
        <end position="140"/>
    </location>
</feature>
<dbReference type="GO" id="GO:0071949">
    <property type="term" value="F:FAD binding"/>
    <property type="evidence" value="ECO:0007669"/>
    <property type="project" value="TreeGrafter"/>
</dbReference>
<comment type="function">
    <text evidence="17">NADH-cytochrome b5 reductases are involved in desaturation and elongation of fatty acids, cholesterol biosynthesis and drug metabolism.</text>
</comment>
<dbReference type="InterPro" id="IPR017927">
    <property type="entry name" value="FAD-bd_FR_type"/>
</dbReference>
<dbReference type="CDD" id="cd06183">
    <property type="entry name" value="cyt_b5_reduct_like"/>
    <property type="match status" value="1"/>
</dbReference>
<organism evidence="21 22">
    <name type="scientific">Pyxicephalus adspersus</name>
    <name type="common">African bullfrog</name>
    <dbReference type="NCBI Taxonomy" id="30357"/>
    <lineage>
        <taxon>Eukaryota</taxon>
        <taxon>Metazoa</taxon>
        <taxon>Chordata</taxon>
        <taxon>Craniata</taxon>
        <taxon>Vertebrata</taxon>
        <taxon>Euteleostomi</taxon>
        <taxon>Amphibia</taxon>
        <taxon>Batrachia</taxon>
        <taxon>Anura</taxon>
        <taxon>Neobatrachia</taxon>
        <taxon>Ranoidea</taxon>
        <taxon>Pyxicephalidae</taxon>
        <taxon>Pyxicephalinae</taxon>
        <taxon>Pyxicephalus</taxon>
    </lineage>
</organism>
<evidence type="ECO:0000313" key="21">
    <source>
        <dbReference type="EMBL" id="DBA33806.1"/>
    </source>
</evidence>
<feature type="binding site" evidence="18">
    <location>
        <position position="115"/>
    </location>
    <ligand>
        <name>FAD</name>
        <dbReference type="ChEBI" id="CHEBI:57692"/>
    </ligand>
</feature>
<evidence type="ECO:0000256" key="14">
    <source>
        <dbReference type="ARBA" id="ARBA00023166"/>
    </source>
</evidence>
<keyword evidence="4" id="KW-0444">Lipid biosynthesis</keyword>
<dbReference type="Gene3D" id="3.40.50.80">
    <property type="entry name" value="Nucleotide-binding domain of ferredoxin-NADP reductase (FNR) module"/>
    <property type="match status" value="1"/>
</dbReference>
<keyword evidence="9" id="KW-1133">Transmembrane helix</keyword>
<evidence type="ECO:0000256" key="19">
    <source>
        <dbReference type="RuleBase" id="RU361226"/>
    </source>
</evidence>
<feature type="binding site" evidence="18">
    <location>
        <position position="114"/>
    </location>
    <ligand>
        <name>FAD</name>
        <dbReference type="ChEBI" id="CHEBI:57692"/>
    </ligand>
</feature>
<dbReference type="FunFam" id="2.40.30.10:FF:000021">
    <property type="entry name" value="NADH-cytochrome b5 reductase"/>
    <property type="match status" value="1"/>
</dbReference>
<dbReference type="EMBL" id="DYDO01000001">
    <property type="protein sequence ID" value="DBA33806.1"/>
    <property type="molecule type" value="Genomic_DNA"/>
</dbReference>
<feature type="binding site" evidence="18">
    <location>
        <position position="81"/>
    </location>
    <ligand>
        <name>FAD</name>
        <dbReference type="ChEBI" id="CHEBI:57692"/>
    </ligand>
</feature>
<protein>
    <recommendedName>
        <fullName evidence="19">NADH-cytochrome b5 reductase</fullName>
        <ecNumber evidence="19">1.6.2.2</ecNumber>
    </recommendedName>
</protein>
<feature type="binding site" evidence="18">
    <location>
        <position position="97"/>
    </location>
    <ligand>
        <name>FAD</name>
        <dbReference type="ChEBI" id="CHEBI:57692"/>
    </ligand>
</feature>
<keyword evidence="15" id="KW-0753">Steroid metabolism</keyword>
<dbReference type="AlphaFoldDB" id="A0AAV3AXV0"/>
<feature type="binding site" evidence="18">
    <location>
        <position position="173"/>
    </location>
    <ligand>
        <name>FAD</name>
        <dbReference type="ChEBI" id="CHEBI:57692"/>
    </ligand>
</feature>
<dbReference type="PRINTS" id="PR00406">
    <property type="entry name" value="CYTB5RDTASE"/>
</dbReference>
<dbReference type="InterPro" id="IPR001834">
    <property type="entry name" value="CBR-like"/>
</dbReference>
<sequence length="289" mass="33294">MVLLTVFSVAAGNYMYHKKRKSVTLQDPNKKYRLRLIQKSIINHNTRRFHFALPSIFHTLGLPPGKYVYLSTKIKGNLVVRPYTPVSYEDMGYVDFIIKIYFRDEHPEFPEGGKMTQYLDNLTIGDSIEIQGPRGLLEYEGKGYFAIQPNKRSPAQRKFVRHLGMIAGGTGLTPMLQIIQTILKYPEDETKCFLLFANKSENDIILRHELDKIQKEHSERFTLWFTVDNATQDWEYSTGFVDSKMIQEHLPPPADDTIILLCGPPAMITLACKPSLDLLGYEENMCFVY</sequence>
<evidence type="ECO:0000259" key="20">
    <source>
        <dbReference type="PROSITE" id="PS51384"/>
    </source>
</evidence>
<comment type="subcellular location">
    <subcellularLocation>
        <location evidence="2">Membrane</location>
        <topology evidence="2">Single-pass membrane protein</topology>
    </subcellularLocation>
</comment>
<dbReference type="SUPFAM" id="SSF63380">
    <property type="entry name" value="Riboflavin synthase domain-like"/>
    <property type="match status" value="1"/>
</dbReference>
<dbReference type="Pfam" id="PF00970">
    <property type="entry name" value="FAD_binding_6"/>
    <property type="match status" value="1"/>
</dbReference>